<dbReference type="InterPro" id="IPR011101">
    <property type="entry name" value="DUF5131"/>
</dbReference>
<protein>
    <submittedName>
        <fullName evidence="1">Protein gp37</fullName>
    </submittedName>
</protein>
<dbReference type="Pfam" id="PF07505">
    <property type="entry name" value="DUF5131"/>
    <property type="match status" value="1"/>
</dbReference>
<organism evidence="1 2">
    <name type="scientific">Breznakia pachnodae</name>
    <dbReference type="NCBI Taxonomy" id="265178"/>
    <lineage>
        <taxon>Bacteria</taxon>
        <taxon>Bacillati</taxon>
        <taxon>Bacillota</taxon>
        <taxon>Erysipelotrichia</taxon>
        <taxon>Erysipelotrichales</taxon>
        <taxon>Erysipelotrichaceae</taxon>
        <taxon>Breznakia</taxon>
    </lineage>
</organism>
<dbReference type="EMBL" id="JAUSUR010000007">
    <property type="protein sequence ID" value="MDQ0362513.1"/>
    <property type="molecule type" value="Genomic_DNA"/>
</dbReference>
<comment type="caution">
    <text evidence="1">The sequence shown here is derived from an EMBL/GenBank/DDBJ whole genome shotgun (WGS) entry which is preliminary data.</text>
</comment>
<proteinExistence type="predicted"/>
<accession>A0ABU0E728</accession>
<reference evidence="1 2" key="1">
    <citation type="submission" date="2023-07" db="EMBL/GenBank/DDBJ databases">
        <title>Genomic Encyclopedia of Type Strains, Phase IV (KMG-IV): sequencing the most valuable type-strain genomes for metagenomic binning, comparative biology and taxonomic classification.</title>
        <authorList>
            <person name="Goeker M."/>
        </authorList>
    </citation>
    <scope>NUCLEOTIDE SEQUENCE [LARGE SCALE GENOMIC DNA]</scope>
    <source>
        <strain evidence="1 2">DSM 16784</strain>
    </source>
</reference>
<name>A0ABU0E728_9FIRM</name>
<dbReference type="Proteomes" id="UP001230220">
    <property type="component" value="Unassembled WGS sequence"/>
</dbReference>
<gene>
    <name evidence="1" type="ORF">J2S15_003267</name>
</gene>
<sequence length="237" mass="27782">MNNTKIEWCDVTINPVIGCTHGCPYCYAKRMNDRFGWIDDWSTPQFFPNQLMKLKDSKEPKNIFMNSMSDIADWQGAPFISLLSKIECHPKHNYLFLTKRPEELNVDASAMLYMLNHNYPSHKLWFGVTVTNTNETRRMDVLYQKTMYINEVNRFISIEPMLDRISFLPLKVGFHWIIIGAETGNRKGKVIPKKEWIDHIVHQANRANVPVFMKDSLISIVGEANMKREFPKRLRKV</sequence>
<evidence type="ECO:0000313" key="2">
    <source>
        <dbReference type="Proteomes" id="UP001230220"/>
    </source>
</evidence>
<dbReference type="RefSeq" id="WP_307410201.1">
    <property type="nucleotide sequence ID" value="NZ_JAUSUR010000007.1"/>
</dbReference>
<keyword evidence="2" id="KW-1185">Reference proteome</keyword>
<evidence type="ECO:0000313" key="1">
    <source>
        <dbReference type="EMBL" id="MDQ0362513.1"/>
    </source>
</evidence>